<reference evidence="3 4" key="1">
    <citation type="submission" date="2015-12" db="EMBL/GenBank/DDBJ databases">
        <title>Draft genome sequence of Acidibacillus ferrooxidans ITV001, isolated from a chalcopyrite acid mine drainage site in Brazil.</title>
        <authorList>
            <person name="Dall'Agnol H."/>
            <person name="Nancucheo I."/>
            <person name="Johnson B."/>
            <person name="Oliveira R."/>
            <person name="Leite L."/>
            <person name="Pylro V."/>
            <person name="Nunes G.L."/>
            <person name="Tzotzos G."/>
            <person name="Fernandes G.R."/>
            <person name="Dutra J."/>
            <person name="Orellana S.C."/>
            <person name="Oliveira G."/>
        </authorList>
    </citation>
    <scope>NUCLEOTIDE SEQUENCE [LARGE SCALE GENOMIC DNA]</scope>
    <source>
        <strain evidence="4">ITV01</strain>
    </source>
</reference>
<name>A0A101XQS3_9BACL</name>
<organism evidence="3 4">
    <name type="scientific">Ferroacidibacillus organovorans</name>
    <dbReference type="NCBI Taxonomy" id="1765683"/>
    <lineage>
        <taxon>Bacteria</taxon>
        <taxon>Bacillati</taxon>
        <taxon>Bacillota</taxon>
        <taxon>Bacilli</taxon>
        <taxon>Bacillales</taxon>
        <taxon>Alicyclobacillaceae</taxon>
        <taxon>Ferroacidibacillus</taxon>
    </lineage>
</organism>
<keyword evidence="4" id="KW-1185">Reference proteome</keyword>
<proteinExistence type="predicted"/>
<feature type="compositionally biased region" description="Polar residues" evidence="1">
    <location>
        <begin position="79"/>
        <end position="90"/>
    </location>
</feature>
<gene>
    <name evidence="3" type="ORF">ATW55_15140</name>
</gene>
<dbReference type="RefSeq" id="WP_153005094.1">
    <property type="nucleotide sequence ID" value="NZ_LPVJ01000035.1"/>
</dbReference>
<protein>
    <submittedName>
        <fullName evidence="3">Uncharacterized protein</fullName>
    </submittedName>
</protein>
<feature type="region of interest" description="Disordered" evidence="1">
    <location>
        <begin position="79"/>
        <end position="98"/>
    </location>
</feature>
<keyword evidence="2" id="KW-0812">Transmembrane</keyword>
<sequence>MTKWKRAVRWVLVDAGNTAEENTNRGLWWLVGIIAVTLIAGIAYFMIGHLLTQAQGGAASASTSLSSQSGLTQLAQQAESGSLQVGTSSVGSGGYKAP</sequence>
<comment type="caution">
    <text evidence="3">The sequence shown here is derived from an EMBL/GenBank/DDBJ whole genome shotgun (WGS) entry which is preliminary data.</text>
</comment>
<keyword evidence="2" id="KW-0472">Membrane</keyword>
<evidence type="ECO:0000313" key="4">
    <source>
        <dbReference type="Proteomes" id="UP000053557"/>
    </source>
</evidence>
<evidence type="ECO:0000313" key="3">
    <source>
        <dbReference type="EMBL" id="KUO95828.1"/>
    </source>
</evidence>
<feature type="transmembrane region" description="Helical" evidence="2">
    <location>
        <begin position="27"/>
        <end position="47"/>
    </location>
</feature>
<evidence type="ECO:0000256" key="2">
    <source>
        <dbReference type="SAM" id="Phobius"/>
    </source>
</evidence>
<dbReference type="AlphaFoldDB" id="A0A101XQS3"/>
<accession>A0A101XQS3</accession>
<dbReference type="Proteomes" id="UP000053557">
    <property type="component" value="Unassembled WGS sequence"/>
</dbReference>
<dbReference type="EMBL" id="LPVJ01000035">
    <property type="protein sequence ID" value="KUO95828.1"/>
    <property type="molecule type" value="Genomic_DNA"/>
</dbReference>
<dbReference type="OrthoDB" id="2990662at2"/>
<keyword evidence="2" id="KW-1133">Transmembrane helix</keyword>
<evidence type="ECO:0000256" key="1">
    <source>
        <dbReference type="SAM" id="MobiDB-lite"/>
    </source>
</evidence>